<protein>
    <submittedName>
        <fullName evidence="2">Uncharacterized protein</fullName>
    </submittedName>
</protein>
<sequence>MAEILRIFLILLMGVAVFIMLPEICKPIFFPKGYKASNFGKRPGLYQLAFWAALGLVYLVPTIIRGILDLW</sequence>
<evidence type="ECO:0000313" key="2">
    <source>
        <dbReference type="EMBL" id="OGC78024.1"/>
    </source>
</evidence>
<evidence type="ECO:0000313" key="3">
    <source>
        <dbReference type="Proteomes" id="UP000176815"/>
    </source>
</evidence>
<name>A0A1F4X8M0_UNCKA</name>
<reference evidence="2 3" key="1">
    <citation type="journal article" date="2016" name="Nat. Commun.">
        <title>Thousands of microbial genomes shed light on interconnected biogeochemical processes in an aquifer system.</title>
        <authorList>
            <person name="Anantharaman K."/>
            <person name="Brown C.T."/>
            <person name="Hug L.A."/>
            <person name="Sharon I."/>
            <person name="Castelle C.J."/>
            <person name="Probst A.J."/>
            <person name="Thomas B.C."/>
            <person name="Singh A."/>
            <person name="Wilkins M.J."/>
            <person name="Karaoz U."/>
            <person name="Brodie E.L."/>
            <person name="Williams K.H."/>
            <person name="Hubbard S.S."/>
            <person name="Banfield J.F."/>
        </authorList>
    </citation>
    <scope>NUCLEOTIDE SEQUENCE [LARGE SCALE GENOMIC DNA]</scope>
</reference>
<dbReference type="Proteomes" id="UP000176815">
    <property type="component" value="Unassembled WGS sequence"/>
</dbReference>
<organism evidence="2 3">
    <name type="scientific">candidate division WWE3 bacterium RIFOXYD1_FULL_39_9</name>
    <dbReference type="NCBI Taxonomy" id="1802649"/>
    <lineage>
        <taxon>Bacteria</taxon>
        <taxon>Katanobacteria</taxon>
    </lineage>
</organism>
<evidence type="ECO:0000256" key="1">
    <source>
        <dbReference type="SAM" id="Phobius"/>
    </source>
</evidence>
<proteinExistence type="predicted"/>
<keyword evidence="1" id="KW-1133">Transmembrane helix</keyword>
<feature type="transmembrane region" description="Helical" evidence="1">
    <location>
        <begin position="7"/>
        <end position="29"/>
    </location>
</feature>
<dbReference type="AlphaFoldDB" id="A0A1F4X8M0"/>
<accession>A0A1F4X8M0</accession>
<keyword evidence="1" id="KW-0812">Transmembrane</keyword>
<dbReference type="EMBL" id="MEWG01000008">
    <property type="protein sequence ID" value="OGC78024.1"/>
    <property type="molecule type" value="Genomic_DNA"/>
</dbReference>
<comment type="caution">
    <text evidence="2">The sequence shown here is derived from an EMBL/GenBank/DDBJ whole genome shotgun (WGS) entry which is preliminary data.</text>
</comment>
<keyword evidence="1" id="KW-0472">Membrane</keyword>
<gene>
    <name evidence="2" type="ORF">A2619_02990</name>
</gene>
<feature type="transmembrane region" description="Helical" evidence="1">
    <location>
        <begin position="49"/>
        <end position="68"/>
    </location>
</feature>